<gene>
    <name evidence="1" type="ORF">LR48_Vigan01g211000</name>
</gene>
<evidence type="ECO:0000313" key="2">
    <source>
        <dbReference type="Proteomes" id="UP000053144"/>
    </source>
</evidence>
<dbReference type="SUPFAM" id="SSF52058">
    <property type="entry name" value="L domain-like"/>
    <property type="match status" value="1"/>
</dbReference>
<dbReference type="Gramene" id="KOM32554">
    <property type="protein sequence ID" value="KOM32554"/>
    <property type="gene ID" value="LR48_Vigan01g211000"/>
</dbReference>
<dbReference type="AlphaFoldDB" id="A0A0L9TQW5"/>
<sequence length="288" mass="31666">MTETFYFALLTSSIATAATEDIEALVDDLEEVEEEDGVVGLPAGLVGPTGDFRERSSKMEARWEERTTLSANVAHLSFLSNLSLADNKFSSPIPSPLSSLSALRFLNLSSNGFNQTEYTASHTTMEPDSLHGTEYGGLVKKREPNTRACARSATKGNRILMSWNRIQLTLLVVVNGRTVITLRRQWKKPSTLDFEHRRCSSYLTTVSSNFNAQGISATTPSFACESTVSVVKAFINFSSSVTIPPNLFKVASDEKQLYPANPSPPFLDFFSSEHDCILKSSLAFALEQ</sequence>
<dbReference type="Proteomes" id="UP000053144">
    <property type="component" value="Chromosome 1"/>
</dbReference>
<evidence type="ECO:0000313" key="1">
    <source>
        <dbReference type="EMBL" id="KOM32554.1"/>
    </source>
</evidence>
<name>A0A0L9TQW5_PHAAN</name>
<dbReference type="Gene3D" id="3.80.10.10">
    <property type="entry name" value="Ribonuclease Inhibitor"/>
    <property type="match status" value="1"/>
</dbReference>
<reference evidence="2" key="1">
    <citation type="journal article" date="2015" name="Proc. Natl. Acad. Sci. U.S.A.">
        <title>Genome sequencing of adzuki bean (Vigna angularis) provides insight into high starch and low fat accumulation and domestication.</title>
        <authorList>
            <person name="Yang K."/>
            <person name="Tian Z."/>
            <person name="Chen C."/>
            <person name="Luo L."/>
            <person name="Zhao B."/>
            <person name="Wang Z."/>
            <person name="Yu L."/>
            <person name="Li Y."/>
            <person name="Sun Y."/>
            <person name="Li W."/>
            <person name="Chen Y."/>
            <person name="Li Y."/>
            <person name="Zhang Y."/>
            <person name="Ai D."/>
            <person name="Zhao J."/>
            <person name="Shang C."/>
            <person name="Ma Y."/>
            <person name="Wu B."/>
            <person name="Wang M."/>
            <person name="Gao L."/>
            <person name="Sun D."/>
            <person name="Zhang P."/>
            <person name="Guo F."/>
            <person name="Wang W."/>
            <person name="Li Y."/>
            <person name="Wang J."/>
            <person name="Varshney R.K."/>
            <person name="Wang J."/>
            <person name="Ling H.Q."/>
            <person name="Wan P."/>
        </authorList>
    </citation>
    <scope>NUCLEOTIDE SEQUENCE</scope>
    <source>
        <strain evidence="2">cv. Jingnong 6</strain>
    </source>
</reference>
<organism evidence="1 2">
    <name type="scientific">Phaseolus angularis</name>
    <name type="common">Azuki bean</name>
    <name type="synonym">Vigna angularis</name>
    <dbReference type="NCBI Taxonomy" id="3914"/>
    <lineage>
        <taxon>Eukaryota</taxon>
        <taxon>Viridiplantae</taxon>
        <taxon>Streptophyta</taxon>
        <taxon>Embryophyta</taxon>
        <taxon>Tracheophyta</taxon>
        <taxon>Spermatophyta</taxon>
        <taxon>Magnoliopsida</taxon>
        <taxon>eudicotyledons</taxon>
        <taxon>Gunneridae</taxon>
        <taxon>Pentapetalae</taxon>
        <taxon>rosids</taxon>
        <taxon>fabids</taxon>
        <taxon>Fabales</taxon>
        <taxon>Fabaceae</taxon>
        <taxon>Papilionoideae</taxon>
        <taxon>50 kb inversion clade</taxon>
        <taxon>NPAAA clade</taxon>
        <taxon>indigoferoid/millettioid clade</taxon>
        <taxon>Phaseoleae</taxon>
        <taxon>Vigna</taxon>
    </lineage>
</organism>
<protein>
    <submittedName>
        <fullName evidence="1">Uncharacterized protein</fullName>
    </submittedName>
</protein>
<accession>A0A0L9TQW5</accession>
<dbReference type="InterPro" id="IPR032675">
    <property type="entry name" value="LRR_dom_sf"/>
</dbReference>
<dbReference type="EMBL" id="CM003371">
    <property type="protein sequence ID" value="KOM32554.1"/>
    <property type="molecule type" value="Genomic_DNA"/>
</dbReference>
<proteinExistence type="predicted"/>